<evidence type="ECO:0000256" key="1">
    <source>
        <dbReference type="SAM" id="Coils"/>
    </source>
</evidence>
<sequence>MEGAAARSWRDIANILMSPSDKGLALSWDPSASVSDEPLSYQIPKTIDTNLKRQLSGATRDAAAEKKRRIDKAYRERCKVDEKYVNQMVRSIKGAAFEAVKKEEKLNSKIKLDALTKENDRLRVENDCLRDEQFHLRQTLQHQKDEMKKLGKEFGLLKGQLRSQTTVVKVLSKRLAGSNDKELLLENAQLRHQINALAQRINNPENFEVFQLQAKIALLENEKHSLQVIVDALCEKINNDNDQVGLLELA</sequence>
<gene>
    <name evidence="2" type="ORF">DCAF_LOCUS10931</name>
</gene>
<dbReference type="Proteomes" id="UP001314170">
    <property type="component" value="Unassembled WGS sequence"/>
</dbReference>
<proteinExistence type="predicted"/>
<keyword evidence="3" id="KW-1185">Reference proteome</keyword>
<comment type="caution">
    <text evidence="2">The sequence shown here is derived from an EMBL/GenBank/DDBJ whole genome shotgun (WGS) entry which is preliminary data.</text>
</comment>
<organism evidence="2 3">
    <name type="scientific">Dovyalis caffra</name>
    <dbReference type="NCBI Taxonomy" id="77055"/>
    <lineage>
        <taxon>Eukaryota</taxon>
        <taxon>Viridiplantae</taxon>
        <taxon>Streptophyta</taxon>
        <taxon>Embryophyta</taxon>
        <taxon>Tracheophyta</taxon>
        <taxon>Spermatophyta</taxon>
        <taxon>Magnoliopsida</taxon>
        <taxon>eudicotyledons</taxon>
        <taxon>Gunneridae</taxon>
        <taxon>Pentapetalae</taxon>
        <taxon>rosids</taxon>
        <taxon>fabids</taxon>
        <taxon>Malpighiales</taxon>
        <taxon>Salicaceae</taxon>
        <taxon>Flacourtieae</taxon>
        <taxon>Dovyalis</taxon>
    </lineage>
</organism>
<evidence type="ECO:0000313" key="3">
    <source>
        <dbReference type="Proteomes" id="UP001314170"/>
    </source>
</evidence>
<keyword evidence="1" id="KW-0175">Coiled coil</keyword>
<evidence type="ECO:0000313" key="2">
    <source>
        <dbReference type="EMBL" id="CAK7335928.1"/>
    </source>
</evidence>
<reference evidence="2 3" key="1">
    <citation type="submission" date="2024-01" db="EMBL/GenBank/DDBJ databases">
        <authorList>
            <person name="Waweru B."/>
        </authorList>
    </citation>
    <scope>NUCLEOTIDE SEQUENCE [LARGE SCALE GENOMIC DNA]</scope>
</reference>
<feature type="coiled-coil region" evidence="1">
    <location>
        <begin position="105"/>
        <end position="132"/>
    </location>
</feature>
<name>A0AAV1RIS9_9ROSI</name>
<accession>A0AAV1RIS9</accession>
<dbReference type="AlphaFoldDB" id="A0AAV1RIS9"/>
<protein>
    <submittedName>
        <fullName evidence="2">Uncharacterized protein</fullName>
    </submittedName>
</protein>
<dbReference type="EMBL" id="CAWUPB010000994">
    <property type="protein sequence ID" value="CAK7335928.1"/>
    <property type="molecule type" value="Genomic_DNA"/>
</dbReference>